<dbReference type="AlphaFoldDB" id="A0A0K1Q4D2"/>
<evidence type="ECO:0000313" key="8">
    <source>
        <dbReference type="EMBL" id="AKV00599.1"/>
    </source>
</evidence>
<evidence type="ECO:0000256" key="1">
    <source>
        <dbReference type="ARBA" id="ARBA00001961"/>
    </source>
</evidence>
<dbReference type="EMBL" id="CP012333">
    <property type="protein sequence ID" value="AKV00599.1"/>
    <property type="molecule type" value="Genomic_DNA"/>
</dbReference>
<keyword evidence="9" id="KW-1185">Reference proteome</keyword>
<evidence type="ECO:0000256" key="5">
    <source>
        <dbReference type="ARBA" id="ARBA00023002"/>
    </source>
</evidence>
<dbReference type="Pfam" id="PF13640">
    <property type="entry name" value="2OG-FeII_Oxy_3"/>
    <property type="match status" value="1"/>
</dbReference>
<evidence type="ECO:0000256" key="4">
    <source>
        <dbReference type="ARBA" id="ARBA00022964"/>
    </source>
</evidence>
<gene>
    <name evidence="8" type="ORF">AKJ09_07262</name>
</gene>
<dbReference type="InterPro" id="IPR051842">
    <property type="entry name" value="uS12_prolyl_hydroxylase"/>
</dbReference>
<accession>A0A0K1Q4D2</accession>
<keyword evidence="4" id="KW-0223">Dioxygenase</keyword>
<keyword evidence="6" id="KW-0408">Iron</keyword>
<dbReference type="InterPro" id="IPR005123">
    <property type="entry name" value="Oxoglu/Fe-dep_dioxygenase_dom"/>
</dbReference>
<evidence type="ECO:0000256" key="3">
    <source>
        <dbReference type="ARBA" id="ARBA00022896"/>
    </source>
</evidence>
<keyword evidence="3" id="KW-0847">Vitamin C</keyword>
<dbReference type="GO" id="GO:0006449">
    <property type="term" value="P:regulation of translational termination"/>
    <property type="evidence" value="ECO:0007669"/>
    <property type="project" value="TreeGrafter"/>
</dbReference>
<evidence type="ECO:0000313" key="9">
    <source>
        <dbReference type="Proteomes" id="UP000064967"/>
    </source>
</evidence>
<evidence type="ECO:0000259" key="7">
    <source>
        <dbReference type="PROSITE" id="PS51471"/>
    </source>
</evidence>
<dbReference type="STRING" id="1391654.AKJ09_07262"/>
<name>A0A0K1Q4D2_9BACT</name>
<dbReference type="RefSeq" id="WP_169928065.1">
    <property type="nucleotide sequence ID" value="NZ_CP012333.1"/>
</dbReference>
<dbReference type="InterPro" id="IPR044862">
    <property type="entry name" value="Pro_4_hyd_alph_FE2OG_OXY"/>
</dbReference>
<dbReference type="GO" id="GO:0031543">
    <property type="term" value="F:peptidyl-proline dioxygenase activity"/>
    <property type="evidence" value="ECO:0007669"/>
    <property type="project" value="TreeGrafter"/>
</dbReference>
<dbReference type="Proteomes" id="UP000064967">
    <property type="component" value="Chromosome"/>
</dbReference>
<organism evidence="8 9">
    <name type="scientific">Labilithrix luteola</name>
    <dbReference type="NCBI Taxonomy" id="1391654"/>
    <lineage>
        <taxon>Bacteria</taxon>
        <taxon>Pseudomonadati</taxon>
        <taxon>Myxococcota</taxon>
        <taxon>Polyangia</taxon>
        <taxon>Polyangiales</taxon>
        <taxon>Labilitrichaceae</taxon>
        <taxon>Labilithrix</taxon>
    </lineage>
</organism>
<protein>
    <recommendedName>
        <fullName evidence="7">Fe2OG dioxygenase domain-containing protein</fullName>
    </recommendedName>
</protein>
<dbReference type="GO" id="GO:0005737">
    <property type="term" value="C:cytoplasm"/>
    <property type="evidence" value="ECO:0007669"/>
    <property type="project" value="TreeGrafter"/>
</dbReference>
<dbReference type="PANTHER" id="PTHR12117">
    <property type="entry name" value="HISTONE ACETYLTRANSFERASE COMPLEX"/>
    <property type="match status" value="1"/>
</dbReference>
<dbReference type="Gene3D" id="2.60.120.620">
    <property type="entry name" value="q2cbj1_9rhob like domain"/>
    <property type="match status" value="1"/>
</dbReference>
<reference evidence="8 9" key="1">
    <citation type="submission" date="2015-08" db="EMBL/GenBank/DDBJ databases">
        <authorList>
            <person name="Babu N.S."/>
            <person name="Beckwith C.J."/>
            <person name="Beseler K.G."/>
            <person name="Brison A."/>
            <person name="Carone J.V."/>
            <person name="Caskin T.P."/>
            <person name="Diamond M."/>
            <person name="Durham M.E."/>
            <person name="Foxe J.M."/>
            <person name="Go M."/>
            <person name="Henderson B.A."/>
            <person name="Jones I.B."/>
            <person name="McGettigan J.A."/>
            <person name="Micheletti S.J."/>
            <person name="Nasrallah M.E."/>
            <person name="Ortiz D."/>
            <person name="Piller C.R."/>
            <person name="Privatt S.R."/>
            <person name="Schneider S.L."/>
            <person name="Sharp S."/>
            <person name="Smith T.C."/>
            <person name="Stanton J.D."/>
            <person name="Ullery H.E."/>
            <person name="Wilson R.J."/>
            <person name="Serrano M.G."/>
            <person name="Buck G."/>
            <person name="Lee V."/>
            <person name="Wang Y."/>
            <person name="Carvalho R."/>
            <person name="Voegtly L."/>
            <person name="Shi R."/>
            <person name="Duckworth R."/>
            <person name="Johnson A."/>
            <person name="Loviza R."/>
            <person name="Walstead R."/>
            <person name="Shah Z."/>
            <person name="Kiflezghi M."/>
            <person name="Wade K."/>
            <person name="Ball S.L."/>
            <person name="Bradley K.W."/>
            <person name="Asai D.J."/>
            <person name="Bowman C.A."/>
            <person name="Russell D.A."/>
            <person name="Pope W.H."/>
            <person name="Jacobs-Sera D."/>
            <person name="Hendrix R.W."/>
            <person name="Hatfull G.F."/>
        </authorList>
    </citation>
    <scope>NUCLEOTIDE SEQUENCE [LARGE SCALE GENOMIC DNA]</scope>
    <source>
        <strain evidence="8 9">DSM 27648</strain>
    </source>
</reference>
<proteinExistence type="predicted"/>
<dbReference type="PANTHER" id="PTHR12117:SF0">
    <property type="entry name" value="PROLYL 3-HYDROXYLASE OGFOD1"/>
    <property type="match status" value="1"/>
</dbReference>
<keyword evidence="2" id="KW-0479">Metal-binding</keyword>
<keyword evidence="5" id="KW-0560">Oxidoreductase</keyword>
<dbReference type="GO" id="GO:0005506">
    <property type="term" value="F:iron ion binding"/>
    <property type="evidence" value="ECO:0007669"/>
    <property type="project" value="InterPro"/>
</dbReference>
<evidence type="ECO:0000256" key="6">
    <source>
        <dbReference type="ARBA" id="ARBA00023004"/>
    </source>
</evidence>
<dbReference type="InterPro" id="IPR006620">
    <property type="entry name" value="Pro_4_hyd_alph"/>
</dbReference>
<dbReference type="SMART" id="SM00702">
    <property type="entry name" value="P4Hc"/>
    <property type="match status" value="1"/>
</dbReference>
<feature type="domain" description="Fe2OG dioxygenase" evidence="7">
    <location>
        <begin position="96"/>
        <end position="200"/>
    </location>
</feature>
<evidence type="ECO:0000256" key="2">
    <source>
        <dbReference type="ARBA" id="ARBA00022723"/>
    </source>
</evidence>
<dbReference type="KEGG" id="llu:AKJ09_07262"/>
<sequence>MWNLSPAWDDEEALARVFRAAAPFPHLVFDDFVDQAALDDLLAALEEEPVDDCQGDIFWFEGSSPEPRTDAFRRLRDSFAEALAPRLSRISGKALSRADMRAYAYRPGHYLLPHNDHQQHVGRVLAYAYYLPSPEPPEGGELELFRCTMDGRDVVRTESAKIIAPVPNRLVVFEVSDASLHQVREVMAGLRASLAGWFYP</sequence>
<dbReference type="PROSITE" id="PS51471">
    <property type="entry name" value="FE2OG_OXY"/>
    <property type="match status" value="1"/>
</dbReference>
<comment type="cofactor">
    <cofactor evidence="1">
        <name>L-ascorbate</name>
        <dbReference type="ChEBI" id="CHEBI:38290"/>
    </cofactor>
</comment>
<dbReference type="GO" id="GO:0031418">
    <property type="term" value="F:L-ascorbic acid binding"/>
    <property type="evidence" value="ECO:0007669"/>
    <property type="project" value="UniProtKB-KW"/>
</dbReference>